<evidence type="ECO:0000313" key="1">
    <source>
        <dbReference type="EMBL" id="ENN84750.1"/>
    </source>
</evidence>
<proteinExistence type="predicted"/>
<dbReference type="AlphaFoldDB" id="N6USS4"/>
<reference evidence="1 2" key="1">
    <citation type="journal article" date="2012" name="BMC Genomics">
        <title>Genomic basis of broad host range and environmental adaptability of Rhizobium tropici CIAT 899 and Rhizobium sp. PRF 81 which are used in inoculants for common bean (Phaseolus vulgaris L.).</title>
        <authorList>
            <person name="Ormeno-Orrillo E."/>
            <person name="Menna P."/>
            <person name="Almeida L.G."/>
            <person name="Ollero F.J."/>
            <person name="Nicolas M.F."/>
            <person name="Pains Rodrigues E."/>
            <person name="Shigueyoshi Nakatani A."/>
            <person name="Silva Batista J.S."/>
            <person name="Oliveira Chueire L.M."/>
            <person name="Souza R.C."/>
            <person name="Ribeiro Vasconcelos A.T."/>
            <person name="Megias M."/>
            <person name="Hungria M."/>
            <person name="Martinez-Romero E."/>
        </authorList>
    </citation>
    <scope>NUCLEOTIDE SEQUENCE [LARGE SCALE GENOMIC DNA]</scope>
    <source>
        <strain evidence="1 2">PRF 81</strain>
    </source>
</reference>
<comment type="caution">
    <text evidence="1">The sequence shown here is derived from an EMBL/GenBank/DDBJ whole genome shotgun (WGS) entry which is preliminary data.</text>
</comment>
<organism evidence="1 2">
    <name type="scientific">Rhizobium freirei PRF 81</name>
    <dbReference type="NCBI Taxonomy" id="363754"/>
    <lineage>
        <taxon>Bacteria</taxon>
        <taxon>Pseudomonadati</taxon>
        <taxon>Pseudomonadota</taxon>
        <taxon>Alphaproteobacteria</taxon>
        <taxon>Hyphomicrobiales</taxon>
        <taxon>Rhizobiaceae</taxon>
        <taxon>Rhizobium/Agrobacterium group</taxon>
        <taxon>Rhizobium</taxon>
    </lineage>
</organism>
<name>N6USS4_9HYPH</name>
<dbReference type="Proteomes" id="UP000012429">
    <property type="component" value="Unassembled WGS sequence"/>
</dbReference>
<accession>N6USS4</accession>
<protein>
    <submittedName>
        <fullName evidence="1">Uncharacterized protein</fullName>
    </submittedName>
</protein>
<keyword evidence="2" id="KW-1185">Reference proteome</keyword>
<dbReference type="EMBL" id="AQHN01000087">
    <property type="protein sequence ID" value="ENN84750.1"/>
    <property type="molecule type" value="Genomic_DNA"/>
</dbReference>
<evidence type="ECO:0000313" key="2">
    <source>
        <dbReference type="Proteomes" id="UP000012429"/>
    </source>
</evidence>
<dbReference type="PATRIC" id="fig|363754.4.peg.5733"/>
<sequence>MLQLFREIALRLVGIGMRRRYGARPARARLLPGIGLHHVEIIGLARRHDDLVALARQLDADLRLFPGHQQGAFRIDAAAMGDFVPAGQLAAALVEHRLDPLEEIGLQGEGARYAFLLHEPARQRRSEPGAVGNLIPADMEILRGEELDHFVEDLGEEFVGRLDGRVQGIVRIALDGMIALRRFLTVRQIRQGDEGRGAVAGDIDLRHDLDAECGGMSDDLAHVILRVEAADRFGAIAELRQQRLVRPAQNAGGRQLRIGADLQSPCLIVRQVPMEDVELQPGENVEQAQDICLGSKLP</sequence>
<gene>
    <name evidence="1" type="ORF">RHSP_08534</name>
</gene>